<evidence type="ECO:0000313" key="3">
    <source>
        <dbReference type="EMBL" id="QIB75400.1"/>
    </source>
</evidence>
<dbReference type="InterPro" id="IPR051231">
    <property type="entry name" value="SOSS-B"/>
</dbReference>
<dbReference type="GO" id="GO:0003677">
    <property type="term" value="F:DNA binding"/>
    <property type="evidence" value="ECO:0007669"/>
    <property type="project" value="UniProtKB-KW"/>
</dbReference>
<sequence>MGFIDTNSADDSSENTPSASVELPGVETILPVILAETDLTEKEVWEAAAEKQDEIAFLTDTQALWLTATDHGIDLSEELGTGEESYELEVQSLEPDMSWVDITVTVRWTTDVHEFEREDKETGETETGRVRNIVVGDDTGTTQITLWDEQTAVADKVEKGDTLRVERGYTKYSEYLENQYGCPAEIRIGDQTSLIKK</sequence>
<evidence type="ECO:0000256" key="2">
    <source>
        <dbReference type="SAM" id="MobiDB-lite"/>
    </source>
</evidence>
<dbReference type="EMBL" id="CP048739">
    <property type="protein sequence ID" value="QIB75400.1"/>
    <property type="molecule type" value="Genomic_DNA"/>
</dbReference>
<evidence type="ECO:0000256" key="1">
    <source>
        <dbReference type="ARBA" id="ARBA00023125"/>
    </source>
</evidence>
<dbReference type="GeneID" id="44080638"/>
<keyword evidence="1" id="KW-0238">DNA-binding</keyword>
<reference evidence="3 4" key="1">
    <citation type="submission" date="2020-02" db="EMBL/GenBank/DDBJ databases">
        <title>Whole genome sequence of Halogeometricum borinquense strain wsp4.</title>
        <authorList>
            <person name="Verma D.K."/>
            <person name="Gopal K."/>
            <person name="Prasad E.S."/>
        </authorList>
    </citation>
    <scope>NUCLEOTIDE SEQUENCE [LARGE SCALE GENOMIC DNA]</scope>
    <source>
        <strain evidence="4">wsp4</strain>
    </source>
</reference>
<dbReference type="GO" id="GO:0010212">
    <property type="term" value="P:response to ionizing radiation"/>
    <property type="evidence" value="ECO:0007669"/>
    <property type="project" value="TreeGrafter"/>
</dbReference>
<dbReference type="SUPFAM" id="SSF50249">
    <property type="entry name" value="Nucleic acid-binding proteins"/>
    <property type="match status" value="1"/>
</dbReference>
<protein>
    <submittedName>
        <fullName evidence="3">Uncharacterized protein</fullName>
    </submittedName>
</protein>
<proteinExistence type="predicted"/>
<evidence type="ECO:0000313" key="4">
    <source>
        <dbReference type="Proteomes" id="UP000465846"/>
    </source>
</evidence>
<dbReference type="Gene3D" id="2.40.50.140">
    <property type="entry name" value="Nucleic acid-binding proteins"/>
    <property type="match status" value="1"/>
</dbReference>
<dbReference type="RefSeq" id="WP_163487180.1">
    <property type="nucleotide sequence ID" value="NZ_CP048739.1"/>
</dbReference>
<feature type="compositionally biased region" description="Polar residues" evidence="2">
    <location>
        <begin position="1"/>
        <end position="19"/>
    </location>
</feature>
<accession>A0A6C0UJP2</accession>
<dbReference type="AlphaFoldDB" id="A0A6C0UJP2"/>
<feature type="region of interest" description="Disordered" evidence="2">
    <location>
        <begin position="1"/>
        <end position="20"/>
    </location>
</feature>
<dbReference type="InterPro" id="IPR012340">
    <property type="entry name" value="NA-bd_OB-fold"/>
</dbReference>
<dbReference type="PANTHER" id="PTHR13356">
    <property type="entry name" value="OB FOLD NUCLEIC ACID BINDING PROTEIN-RELATED"/>
    <property type="match status" value="1"/>
</dbReference>
<dbReference type="PANTHER" id="PTHR13356:SF0">
    <property type="entry name" value="SOSS COMPLEX SUBUNIT B HOMOLOG"/>
    <property type="match status" value="1"/>
</dbReference>
<organism evidence="3 4">
    <name type="scientific">Halogeometricum borinquense</name>
    <dbReference type="NCBI Taxonomy" id="60847"/>
    <lineage>
        <taxon>Archaea</taxon>
        <taxon>Methanobacteriati</taxon>
        <taxon>Methanobacteriota</taxon>
        <taxon>Stenosarchaea group</taxon>
        <taxon>Halobacteria</taxon>
        <taxon>Halobacteriales</taxon>
        <taxon>Haloferacaceae</taxon>
        <taxon>Halogeometricum</taxon>
    </lineage>
</organism>
<dbReference type="Proteomes" id="UP000465846">
    <property type="component" value="Chromosome"/>
</dbReference>
<dbReference type="CDD" id="cd04491">
    <property type="entry name" value="SoSSB_OBF"/>
    <property type="match status" value="1"/>
</dbReference>
<dbReference type="GO" id="GO:0000724">
    <property type="term" value="P:double-strand break repair via homologous recombination"/>
    <property type="evidence" value="ECO:0007669"/>
    <property type="project" value="TreeGrafter"/>
</dbReference>
<gene>
    <name evidence="3" type="ORF">G3I44_14515</name>
</gene>
<name>A0A6C0UJP2_9EURY</name>